<evidence type="ECO:0000256" key="2">
    <source>
        <dbReference type="ARBA" id="ARBA00009476"/>
    </source>
</evidence>
<keyword evidence="5 16" id="KW-0812">Transmembrane</keyword>
<organism evidence="19 20">
    <name type="scientific">Cucurbita maxima</name>
    <name type="common">Pumpkin</name>
    <name type="synonym">Winter squash</name>
    <dbReference type="NCBI Taxonomy" id="3661"/>
    <lineage>
        <taxon>Eukaryota</taxon>
        <taxon>Viridiplantae</taxon>
        <taxon>Streptophyta</taxon>
        <taxon>Embryophyta</taxon>
        <taxon>Tracheophyta</taxon>
        <taxon>Spermatophyta</taxon>
        <taxon>Magnoliopsida</taxon>
        <taxon>eudicotyledons</taxon>
        <taxon>Gunneridae</taxon>
        <taxon>Pentapetalae</taxon>
        <taxon>rosids</taxon>
        <taxon>fabids</taxon>
        <taxon>Cucurbitales</taxon>
        <taxon>Cucurbitaceae</taxon>
        <taxon>Cucurbiteae</taxon>
        <taxon>Cucurbita</taxon>
    </lineage>
</organism>
<dbReference type="InterPro" id="IPR050368">
    <property type="entry name" value="ClC-type_chloride_channel"/>
</dbReference>
<evidence type="ECO:0000256" key="10">
    <source>
        <dbReference type="ARBA" id="ARBA00023122"/>
    </source>
</evidence>
<evidence type="ECO:0000256" key="3">
    <source>
        <dbReference type="ARBA" id="ARBA00011738"/>
    </source>
</evidence>
<sequence length="616" mass="66077">MADTWHRILLIPVTGGVIVGMMHGLLEILDQIKQSSTSQRQGFDLLSGVFPTVKAIQAAITLGTGCSLGPEGPSVDIGKSCANGFYLMMENNSEKIKIAFVAAGAAAGIASGFNAAVAGSFFAIETVLRPLRAENSPPFTTAMIILSSVISSTVSTVLLGTQSAFTVPAYDLKSAAELPLYLILGMLCGVVSVAVTRLVAWFSKLFEFIKERFGLPPVVCPALGGLGAGIIALKYPGILYWGFTNVEEILHTGNRPSAPGVWLLTQIAAAKVVATALCKGSGLVGGLYAPSLMIGAAVGAVFGGSAVEVINAAIPGNAAVAQPQAYALVGMAATLASVCSVPLTSVLLLFELTKDYRILLPLMGAVGLAIWVPSVTKQTKEIESSEKRVSTRGYSSLSPPGHKDGASWRYDSGDKDLELSEVVTPSDRESNYEDNLLEKLKVSKAMSKNYLKVPLSLYLKDALKYMKDNQQNCALVVDNDDLLEGILTNGDIKRYLFKKYGDTLKSDSLSVDTCLVSSIYTRGISYRGRERGILTCYPDNALAIAKELMEAKGVKQLPVIKRGRGRKRRIVAVLHYDSIFSCLRFLLNRREFINQREKVYPSGKEIVVQESVADSH</sequence>
<dbReference type="Gene3D" id="1.10.3080.10">
    <property type="entry name" value="Clc chloride channel"/>
    <property type="match status" value="1"/>
</dbReference>
<dbReference type="SUPFAM" id="SSF54631">
    <property type="entry name" value="CBS-domain pair"/>
    <property type="match status" value="1"/>
</dbReference>
<evidence type="ECO:0000256" key="12">
    <source>
        <dbReference type="ARBA" id="ARBA00023173"/>
    </source>
</evidence>
<keyword evidence="19" id="KW-1185">Reference proteome</keyword>
<evidence type="ECO:0000256" key="7">
    <source>
        <dbReference type="ARBA" id="ARBA00022882"/>
    </source>
</evidence>
<evidence type="ECO:0000259" key="18">
    <source>
        <dbReference type="PROSITE" id="PS51371"/>
    </source>
</evidence>
<evidence type="ECO:0000256" key="5">
    <source>
        <dbReference type="ARBA" id="ARBA00022692"/>
    </source>
</evidence>
<dbReference type="PROSITE" id="PS51371">
    <property type="entry name" value="CBS"/>
    <property type="match status" value="1"/>
</dbReference>
<gene>
    <name evidence="20" type="primary">LOC111498341</name>
</gene>
<dbReference type="Proteomes" id="UP000504608">
    <property type="component" value="Unplaced"/>
</dbReference>
<keyword evidence="12" id="KW-0869">Chloride channel</keyword>
<comment type="similarity">
    <text evidence="2 16">Belongs to the chloride channel (TC 2.A.49) family.</text>
</comment>
<evidence type="ECO:0000313" key="20">
    <source>
        <dbReference type="RefSeq" id="XP_023005301.1"/>
    </source>
</evidence>
<feature type="transmembrane region" description="Helical" evidence="16">
    <location>
        <begin position="326"/>
        <end position="350"/>
    </location>
</feature>
<evidence type="ECO:0000256" key="8">
    <source>
        <dbReference type="ARBA" id="ARBA00022989"/>
    </source>
</evidence>
<dbReference type="SMART" id="SM00116">
    <property type="entry name" value="CBS"/>
    <property type="match status" value="2"/>
</dbReference>
<dbReference type="AlphaFoldDB" id="A0A6J1KUK3"/>
<evidence type="ECO:0000256" key="1">
    <source>
        <dbReference type="ARBA" id="ARBA00004141"/>
    </source>
</evidence>
<evidence type="ECO:0000256" key="13">
    <source>
        <dbReference type="ARBA" id="ARBA00023214"/>
    </source>
</evidence>
<dbReference type="InterPro" id="IPR001807">
    <property type="entry name" value="ClC"/>
</dbReference>
<feature type="transmembrane region" description="Helical" evidence="16">
    <location>
        <begin position="180"/>
        <end position="201"/>
    </location>
</feature>
<evidence type="ECO:0000256" key="9">
    <source>
        <dbReference type="ARBA" id="ARBA00023065"/>
    </source>
</evidence>
<feature type="transmembrane region" description="Helical" evidence="16">
    <location>
        <begin position="356"/>
        <end position="375"/>
    </location>
</feature>
<dbReference type="GO" id="GO:0005254">
    <property type="term" value="F:chloride channel activity"/>
    <property type="evidence" value="ECO:0007669"/>
    <property type="project" value="UniProtKB-UniRule"/>
</dbReference>
<feature type="region of interest" description="Disordered" evidence="17">
    <location>
        <begin position="382"/>
        <end position="409"/>
    </location>
</feature>
<evidence type="ECO:0000256" key="11">
    <source>
        <dbReference type="ARBA" id="ARBA00023136"/>
    </source>
</evidence>
<dbReference type="GO" id="GO:0005794">
    <property type="term" value="C:Golgi apparatus"/>
    <property type="evidence" value="ECO:0007669"/>
    <property type="project" value="TreeGrafter"/>
</dbReference>
<feature type="domain" description="CBS" evidence="18">
    <location>
        <begin position="446"/>
        <end position="503"/>
    </location>
</feature>
<protein>
    <recommendedName>
        <fullName evidence="16">Chloride channel protein</fullName>
    </recommendedName>
</protein>
<feature type="transmembrane region" description="Helical" evidence="16">
    <location>
        <begin position="292"/>
        <end position="314"/>
    </location>
</feature>
<dbReference type="InterPro" id="IPR014743">
    <property type="entry name" value="Cl-channel_core"/>
</dbReference>
<comment type="subcellular location">
    <subcellularLocation>
        <location evidence="1 16">Membrane</location>
        <topology evidence="1 16">Multi-pass membrane protein</topology>
    </subcellularLocation>
</comment>
<dbReference type="InterPro" id="IPR000644">
    <property type="entry name" value="CBS_dom"/>
</dbReference>
<dbReference type="PRINTS" id="PR00762">
    <property type="entry name" value="CLCHANNEL"/>
</dbReference>
<reference evidence="20" key="1">
    <citation type="submission" date="2025-08" db="UniProtKB">
        <authorList>
            <consortium name="RefSeq"/>
        </authorList>
    </citation>
    <scope>IDENTIFICATION</scope>
    <source>
        <tissue evidence="20">Young leaves</tissue>
    </source>
</reference>
<evidence type="ECO:0000256" key="4">
    <source>
        <dbReference type="ARBA" id="ARBA00022448"/>
    </source>
</evidence>
<dbReference type="GO" id="GO:0034707">
    <property type="term" value="C:chloride channel complex"/>
    <property type="evidence" value="ECO:0007669"/>
    <property type="project" value="UniProtKB-KW"/>
</dbReference>
<dbReference type="FunFam" id="1.10.3080.10:FF:000008">
    <property type="entry name" value="Chloride channel protein"/>
    <property type="match status" value="1"/>
</dbReference>
<feature type="transmembrane region" description="Helical" evidence="16">
    <location>
        <begin position="213"/>
        <end position="233"/>
    </location>
</feature>
<dbReference type="GeneID" id="111498341"/>
<dbReference type="InterPro" id="IPR046342">
    <property type="entry name" value="CBS_dom_sf"/>
</dbReference>
<accession>A0A6J1KUK3</accession>
<proteinExistence type="inferred from homology"/>
<comment type="subunit">
    <text evidence="3">Homodimer.</text>
</comment>
<feature type="transmembrane region" description="Helical" evidence="16">
    <location>
        <begin position="98"/>
        <end position="127"/>
    </location>
</feature>
<dbReference type="PANTHER" id="PTHR43427">
    <property type="entry name" value="CHLORIDE CHANNEL PROTEIN CLC-E"/>
    <property type="match status" value="1"/>
</dbReference>
<keyword evidence="4 16" id="KW-0813">Transport</keyword>
<dbReference type="RefSeq" id="XP_023005301.1">
    <property type="nucleotide sequence ID" value="XM_023149533.1"/>
</dbReference>
<keyword evidence="7" id="KW-0851">Voltage-gated channel</keyword>
<feature type="transmembrane region" description="Helical" evidence="16">
    <location>
        <begin position="139"/>
        <end position="160"/>
    </location>
</feature>
<keyword evidence="14" id="KW-0407">Ion channel</keyword>
<evidence type="ECO:0000256" key="15">
    <source>
        <dbReference type="PROSITE-ProRule" id="PRU00703"/>
    </source>
</evidence>
<evidence type="ECO:0000256" key="14">
    <source>
        <dbReference type="ARBA" id="ARBA00023303"/>
    </source>
</evidence>
<keyword evidence="13 16" id="KW-0868">Chloride</keyword>
<dbReference type="Pfam" id="PF00571">
    <property type="entry name" value="CBS"/>
    <property type="match status" value="1"/>
</dbReference>
<keyword evidence="9 16" id="KW-0406">Ion transport</keyword>
<name>A0A6J1KUK3_CUCMA</name>
<dbReference type="GO" id="GO:0009507">
    <property type="term" value="C:chloroplast"/>
    <property type="evidence" value="ECO:0007669"/>
    <property type="project" value="TreeGrafter"/>
</dbReference>
<evidence type="ECO:0000256" key="17">
    <source>
        <dbReference type="SAM" id="MobiDB-lite"/>
    </source>
</evidence>
<comment type="caution">
    <text evidence="16">Lacks conserved residue(s) required for the propagation of feature annotation.</text>
</comment>
<evidence type="ECO:0000256" key="6">
    <source>
        <dbReference type="ARBA" id="ARBA00022737"/>
    </source>
</evidence>
<dbReference type="SUPFAM" id="SSF81340">
    <property type="entry name" value="Clc chloride channel"/>
    <property type="match status" value="1"/>
</dbReference>
<dbReference type="Pfam" id="PF00654">
    <property type="entry name" value="Voltage_CLC"/>
    <property type="match status" value="1"/>
</dbReference>
<evidence type="ECO:0000256" key="16">
    <source>
        <dbReference type="RuleBase" id="RU361221"/>
    </source>
</evidence>
<keyword evidence="11 16" id="KW-0472">Membrane</keyword>
<keyword evidence="10 15" id="KW-0129">CBS domain</keyword>
<keyword evidence="8 16" id="KW-1133">Transmembrane helix</keyword>
<dbReference type="CDD" id="cd00400">
    <property type="entry name" value="Voltage_gated_ClC"/>
    <property type="match status" value="1"/>
</dbReference>
<dbReference type="Gene3D" id="3.10.580.10">
    <property type="entry name" value="CBS-domain"/>
    <property type="match status" value="1"/>
</dbReference>
<feature type="transmembrane region" description="Helical" evidence="16">
    <location>
        <begin position="7"/>
        <end position="26"/>
    </location>
</feature>
<evidence type="ECO:0000313" key="19">
    <source>
        <dbReference type="Proteomes" id="UP000504608"/>
    </source>
</evidence>
<keyword evidence="6" id="KW-0677">Repeat</keyword>
<dbReference type="PANTHER" id="PTHR43427:SF3">
    <property type="entry name" value="CHLORIDE CHANNEL PROTEIN CLC-F"/>
    <property type="match status" value="1"/>
</dbReference>